<name>A0A327JXV4_9BRAD</name>
<dbReference type="OrthoDB" id="7666530at2"/>
<feature type="signal peptide" evidence="1">
    <location>
        <begin position="1"/>
        <end position="26"/>
    </location>
</feature>
<keyword evidence="1" id="KW-0732">Signal</keyword>
<dbReference type="SMART" id="SM01324">
    <property type="entry name" value="YARHG"/>
    <property type="match status" value="1"/>
</dbReference>
<evidence type="ECO:0000313" key="3">
    <source>
        <dbReference type="EMBL" id="RAI31309.1"/>
    </source>
</evidence>
<evidence type="ECO:0000259" key="2">
    <source>
        <dbReference type="SMART" id="SM01324"/>
    </source>
</evidence>
<dbReference type="RefSeq" id="WP_111359950.1">
    <property type="nucleotide sequence ID" value="NZ_NHSK01000221.1"/>
</dbReference>
<organism evidence="3 4">
    <name type="scientific">Rhodoplanes elegans</name>
    <dbReference type="NCBI Taxonomy" id="29408"/>
    <lineage>
        <taxon>Bacteria</taxon>
        <taxon>Pseudomonadati</taxon>
        <taxon>Pseudomonadota</taxon>
        <taxon>Alphaproteobacteria</taxon>
        <taxon>Hyphomicrobiales</taxon>
        <taxon>Nitrobacteraceae</taxon>
        <taxon>Rhodoplanes</taxon>
    </lineage>
</organism>
<feature type="chain" id="PRO_5016413035" description="YARHG domain-containing protein" evidence="1">
    <location>
        <begin position="27"/>
        <end position="93"/>
    </location>
</feature>
<feature type="domain" description="YARHG" evidence="2">
    <location>
        <begin position="7"/>
        <end position="88"/>
    </location>
</feature>
<accession>A0A327JXV4</accession>
<dbReference type="EMBL" id="NPEU01000513">
    <property type="protein sequence ID" value="RAI31309.1"/>
    <property type="molecule type" value="Genomic_DNA"/>
</dbReference>
<sequence>MTRTTCLLSAAVALATLLGATEGALAQGMCEQLWVERNSIFKARGYCFKTSRAISYFGNAGCVYDVESMVPLSPGERARVNQIRAMERQYGCR</sequence>
<dbReference type="AlphaFoldDB" id="A0A327JXV4"/>
<dbReference type="Proteomes" id="UP000248863">
    <property type="component" value="Unassembled WGS sequence"/>
</dbReference>
<keyword evidence="4" id="KW-1185">Reference proteome</keyword>
<gene>
    <name evidence="3" type="ORF">CH338_26040</name>
</gene>
<evidence type="ECO:0000313" key="4">
    <source>
        <dbReference type="Proteomes" id="UP000248863"/>
    </source>
</evidence>
<reference evidence="3 4" key="1">
    <citation type="submission" date="2017-07" db="EMBL/GenBank/DDBJ databases">
        <title>Draft Genome Sequences of Select Purple Nonsulfur Bacteria.</title>
        <authorList>
            <person name="Lasarre B."/>
            <person name="Mckinlay J.B."/>
        </authorList>
    </citation>
    <scope>NUCLEOTIDE SEQUENCE [LARGE SCALE GENOMIC DNA]</scope>
    <source>
        <strain evidence="3 4">DSM 11907</strain>
    </source>
</reference>
<evidence type="ECO:0000256" key="1">
    <source>
        <dbReference type="SAM" id="SignalP"/>
    </source>
</evidence>
<proteinExistence type="predicted"/>
<dbReference type="Pfam" id="PF13308">
    <property type="entry name" value="YARHG"/>
    <property type="match status" value="1"/>
</dbReference>
<dbReference type="InterPro" id="IPR025582">
    <property type="entry name" value="YARHG_dom"/>
</dbReference>
<comment type="caution">
    <text evidence="3">The sequence shown here is derived from an EMBL/GenBank/DDBJ whole genome shotgun (WGS) entry which is preliminary data.</text>
</comment>
<protein>
    <recommendedName>
        <fullName evidence="2">YARHG domain-containing protein</fullName>
    </recommendedName>
</protein>